<feature type="chain" id="PRO_5025073751" description="Post-GPI attachment to proteins factor 3" evidence="7">
    <location>
        <begin position="18"/>
        <end position="394"/>
    </location>
</feature>
<dbReference type="InterPro" id="IPR007217">
    <property type="entry name" value="Per1-like"/>
</dbReference>
<reference evidence="8 9" key="1">
    <citation type="submission" date="2019-07" db="EMBL/GenBank/DDBJ databases">
        <title>Genome assembly of two rare yeast pathogens: Diutina rugosa and Trichomonascus ciferrii.</title>
        <authorList>
            <person name="Mixao V."/>
            <person name="Saus E."/>
            <person name="Hansen A."/>
            <person name="Lass-Flor C."/>
            <person name="Gabaldon T."/>
        </authorList>
    </citation>
    <scope>NUCLEOTIDE SEQUENCE [LARGE SCALE GENOMIC DNA]</scope>
    <source>
        <strain evidence="8 9">CBS 613</strain>
    </source>
</reference>
<keyword evidence="3 7" id="KW-0812">Transmembrane</keyword>
<feature type="transmembrane region" description="Helical" evidence="7">
    <location>
        <begin position="241"/>
        <end position="259"/>
    </location>
</feature>
<dbReference type="RefSeq" id="XP_034011435.1">
    <property type="nucleotide sequence ID" value="XM_034156566.1"/>
</dbReference>
<dbReference type="EMBL" id="SWFT01000111">
    <property type="protein sequence ID" value="KAA8900470.1"/>
    <property type="molecule type" value="Genomic_DNA"/>
</dbReference>
<comment type="subcellular location">
    <subcellularLocation>
        <location evidence="1">Endomembrane system</location>
        <topology evidence="1">Multi-pass membrane protein</topology>
    </subcellularLocation>
    <subcellularLocation>
        <location evidence="7">Endoplasmic reticulum membrane</location>
        <topology evidence="7">Multi-pass membrane protein</topology>
    </subcellularLocation>
</comment>
<evidence type="ECO:0000313" key="9">
    <source>
        <dbReference type="Proteomes" id="UP000449547"/>
    </source>
</evidence>
<evidence type="ECO:0000313" key="8">
    <source>
        <dbReference type="EMBL" id="KAA8900470.1"/>
    </source>
</evidence>
<comment type="similarity">
    <text evidence="7">Belongs to the PGAP3 family.</text>
</comment>
<dbReference type="GO" id="GO:0005789">
    <property type="term" value="C:endoplasmic reticulum membrane"/>
    <property type="evidence" value="ECO:0007669"/>
    <property type="project" value="UniProtKB-SubCell"/>
</dbReference>
<accession>A0A642UK64</accession>
<keyword evidence="2 7" id="KW-0337">GPI-anchor biosynthesis</keyword>
<name>A0A642UK64_DIURU</name>
<evidence type="ECO:0000256" key="5">
    <source>
        <dbReference type="ARBA" id="ARBA00022989"/>
    </source>
</evidence>
<keyword evidence="5 7" id="KW-1133">Transmembrane helix</keyword>
<feature type="transmembrane region" description="Helical" evidence="7">
    <location>
        <begin position="326"/>
        <end position="344"/>
    </location>
</feature>
<evidence type="ECO:0000256" key="1">
    <source>
        <dbReference type="ARBA" id="ARBA00004127"/>
    </source>
</evidence>
<feature type="signal peptide" evidence="7">
    <location>
        <begin position="1"/>
        <end position="17"/>
    </location>
</feature>
<evidence type="ECO:0000256" key="6">
    <source>
        <dbReference type="ARBA" id="ARBA00023136"/>
    </source>
</evidence>
<dbReference type="AlphaFoldDB" id="A0A642UK64"/>
<gene>
    <name evidence="8" type="ORF">DIURU_003768</name>
</gene>
<evidence type="ECO:0000256" key="3">
    <source>
        <dbReference type="ARBA" id="ARBA00022692"/>
    </source>
</evidence>
<feature type="transmembrane region" description="Helical" evidence="7">
    <location>
        <begin position="179"/>
        <end position="199"/>
    </location>
</feature>
<dbReference type="OrthoDB" id="419770at2759"/>
<dbReference type="GO" id="GO:0016788">
    <property type="term" value="F:hydrolase activity, acting on ester bonds"/>
    <property type="evidence" value="ECO:0007669"/>
    <property type="project" value="TreeGrafter"/>
</dbReference>
<comment type="function">
    <text evidence="7">Involved in the lipid remodeling steps of GPI-anchor maturation.</text>
</comment>
<dbReference type="Pfam" id="PF04080">
    <property type="entry name" value="Per1"/>
    <property type="match status" value="1"/>
</dbReference>
<organism evidence="8 9">
    <name type="scientific">Diutina rugosa</name>
    <name type="common">Yeast</name>
    <name type="synonym">Candida rugosa</name>
    <dbReference type="NCBI Taxonomy" id="5481"/>
    <lineage>
        <taxon>Eukaryota</taxon>
        <taxon>Fungi</taxon>
        <taxon>Dikarya</taxon>
        <taxon>Ascomycota</taxon>
        <taxon>Saccharomycotina</taxon>
        <taxon>Pichiomycetes</taxon>
        <taxon>Debaryomycetaceae</taxon>
        <taxon>Diutina</taxon>
    </lineage>
</organism>
<dbReference type="PANTHER" id="PTHR13148">
    <property type="entry name" value="PER1-RELATED"/>
    <property type="match status" value="1"/>
</dbReference>
<sequence length="394" mass="46392">MNLWWLWLIAPAVASIGDNLEDFKDCVHACNSMMMCDTDDVLKTIHDTRIQQIMEGRPGDQVAVAKSKRKDLYFYDRRFFQESYRQHPMFDLWWSCAADCNYKCQQIVTHWRHEHGEPMVKFYGKWPFTRWLGMQEFFSAIFSFANFYVNWLAVKPVLRQVHKNSKSHIAPEYARILRQFLYLILGSMAGWLLSTVFHIRDVPATETLDYFGAFAIVLLNFNAIGYRLLKVWRWSGMARAGWHSALLLVYVFHCTKLYLHWDYGYNTRVNLVFGLAALAMWVIHSLLVKRALATSTVDYSSSAQLMPFETALLNKLKVVGINNSKIIPYLPILLNIIMLLGLSFELRDRPPWFQMIDAHAMWHLFTIWPPLLWYDWNIWDVELLKLRQEATKAK</sequence>
<dbReference type="GO" id="GO:0006506">
    <property type="term" value="P:GPI anchor biosynthetic process"/>
    <property type="evidence" value="ECO:0007669"/>
    <property type="project" value="UniProtKB-KW"/>
</dbReference>
<evidence type="ECO:0000256" key="7">
    <source>
        <dbReference type="RuleBase" id="RU365066"/>
    </source>
</evidence>
<evidence type="ECO:0000256" key="2">
    <source>
        <dbReference type="ARBA" id="ARBA00022502"/>
    </source>
</evidence>
<dbReference type="PANTHER" id="PTHR13148:SF0">
    <property type="entry name" value="POST-GPI ATTACHMENT TO PROTEINS FACTOR 3"/>
    <property type="match status" value="1"/>
</dbReference>
<keyword evidence="7" id="KW-0256">Endoplasmic reticulum</keyword>
<keyword evidence="9" id="KW-1185">Reference proteome</keyword>
<dbReference type="OMA" id="WNIWDIE"/>
<feature type="transmembrane region" description="Helical" evidence="7">
    <location>
        <begin position="271"/>
        <end position="288"/>
    </location>
</feature>
<protein>
    <recommendedName>
        <fullName evidence="7">Post-GPI attachment to proteins factor 3</fullName>
    </recommendedName>
</protein>
<keyword evidence="6 7" id="KW-0472">Membrane</keyword>
<keyword evidence="4 7" id="KW-0732">Signal</keyword>
<proteinExistence type="inferred from homology"/>
<feature type="transmembrane region" description="Helical" evidence="7">
    <location>
        <begin position="137"/>
        <end position="158"/>
    </location>
</feature>
<comment type="caution">
    <text evidence="7">Lacks conserved residue(s) required for the propagation of feature annotation.</text>
</comment>
<dbReference type="Proteomes" id="UP000449547">
    <property type="component" value="Unassembled WGS sequence"/>
</dbReference>
<comment type="caution">
    <text evidence="8">The sequence shown here is derived from an EMBL/GenBank/DDBJ whole genome shotgun (WGS) entry which is preliminary data.</text>
</comment>
<dbReference type="VEuPathDB" id="FungiDB:DIURU_003768"/>
<dbReference type="GeneID" id="54782419"/>
<evidence type="ECO:0000256" key="4">
    <source>
        <dbReference type="ARBA" id="ARBA00022729"/>
    </source>
</evidence>
<feature type="transmembrane region" description="Helical" evidence="7">
    <location>
        <begin position="211"/>
        <end position="229"/>
    </location>
</feature>